<dbReference type="RefSeq" id="WP_121892432.1">
    <property type="nucleotide sequence ID" value="NZ_PENI01000020.1"/>
</dbReference>
<keyword evidence="1" id="KW-0812">Transmembrane</keyword>
<feature type="transmembrane region" description="Helical" evidence="1">
    <location>
        <begin position="100"/>
        <end position="122"/>
    </location>
</feature>
<keyword evidence="1" id="KW-0472">Membrane</keyword>
<sequence length="174" mass="18669">MSGLVDALVIVAVVALVLVRQFRARPIDTDRRWWILPVILVIVALREPGIIDAHHRTESVALLGAELLIGLAMGAGWAWTTRMWTESDGVVWTKSTKASVTVWVVGIALRVGLFGLGAALGIHQDSSALFLAFAGTLVVRSGILVWRAQSLTAGAGRATAYGDAMRRSAWKEGV</sequence>
<feature type="transmembrane region" description="Helical" evidence="1">
    <location>
        <begin position="129"/>
        <end position="148"/>
    </location>
</feature>
<dbReference type="AlphaFoldDB" id="A0A3M0I7Q1"/>
<keyword evidence="1" id="KW-1133">Transmembrane helix</keyword>
<reference evidence="2 3" key="1">
    <citation type="submission" date="2017-11" db="EMBL/GenBank/DDBJ databases">
        <title>Draft genome of actinobacteria isolated from guarana (Paullinia cupana (Mart.) Ducke.</title>
        <authorList>
            <person name="Siqueira K.A."/>
            <person name="Liotti R.G."/>
            <person name="Mendes T.A.O."/>
            <person name="Soares M.A."/>
        </authorList>
    </citation>
    <scope>NUCLEOTIDE SEQUENCE [LARGE SCALE GENOMIC DNA]</scope>
    <source>
        <strain evidence="2 3">193</strain>
    </source>
</reference>
<feature type="transmembrane region" description="Helical" evidence="1">
    <location>
        <begin position="60"/>
        <end position="80"/>
    </location>
</feature>
<accession>A0A3M0I7Q1</accession>
<dbReference type="Proteomes" id="UP000270471">
    <property type="component" value="Unassembled WGS sequence"/>
</dbReference>
<keyword evidence="3" id="KW-1185">Reference proteome</keyword>
<evidence type="ECO:0000256" key="1">
    <source>
        <dbReference type="SAM" id="Phobius"/>
    </source>
</evidence>
<protein>
    <submittedName>
        <fullName evidence="2">DUF1453 domain-containing protein</fullName>
    </submittedName>
</protein>
<proteinExistence type="predicted"/>
<dbReference type="OrthoDB" id="3872634at2"/>
<dbReference type="EMBL" id="PENI01000020">
    <property type="protein sequence ID" value="RMB82793.1"/>
    <property type="molecule type" value="Genomic_DNA"/>
</dbReference>
<name>A0A3M0I7Q1_9ACTN</name>
<feature type="transmembrane region" description="Helical" evidence="1">
    <location>
        <begin position="34"/>
        <end position="53"/>
    </location>
</feature>
<evidence type="ECO:0000313" key="3">
    <source>
        <dbReference type="Proteomes" id="UP000270471"/>
    </source>
</evidence>
<evidence type="ECO:0000313" key="2">
    <source>
        <dbReference type="EMBL" id="RMB82793.1"/>
    </source>
</evidence>
<comment type="caution">
    <text evidence="2">The sequence shown here is derived from an EMBL/GenBank/DDBJ whole genome shotgun (WGS) entry which is preliminary data.</text>
</comment>
<gene>
    <name evidence="2" type="ORF">CTZ28_27500</name>
</gene>
<organism evidence="2 3">
    <name type="scientific">Streptomyces shenzhenensis</name>
    <dbReference type="NCBI Taxonomy" id="943815"/>
    <lineage>
        <taxon>Bacteria</taxon>
        <taxon>Bacillati</taxon>
        <taxon>Actinomycetota</taxon>
        <taxon>Actinomycetes</taxon>
        <taxon>Kitasatosporales</taxon>
        <taxon>Streptomycetaceae</taxon>
        <taxon>Streptomyces</taxon>
    </lineage>
</organism>